<dbReference type="AlphaFoldDB" id="D0LK89"/>
<dbReference type="GO" id="GO:0016491">
    <property type="term" value="F:oxidoreductase activity"/>
    <property type="evidence" value="ECO:0007669"/>
    <property type="project" value="UniProtKB-KW"/>
</dbReference>
<dbReference type="SUPFAM" id="SSF51735">
    <property type="entry name" value="NAD(P)-binding Rossmann-fold domains"/>
    <property type="match status" value="1"/>
</dbReference>
<dbReference type="InterPro" id="IPR050463">
    <property type="entry name" value="Gfo/Idh/MocA_oxidrdct_glycsds"/>
</dbReference>
<dbReference type="Gene3D" id="3.30.360.10">
    <property type="entry name" value="Dihydrodipicolinate Reductase, domain 2"/>
    <property type="match status" value="1"/>
</dbReference>
<dbReference type="Pfam" id="PF01408">
    <property type="entry name" value="GFO_IDH_MocA"/>
    <property type="match status" value="1"/>
</dbReference>
<dbReference type="GO" id="GO:0000166">
    <property type="term" value="F:nucleotide binding"/>
    <property type="evidence" value="ECO:0007669"/>
    <property type="project" value="InterPro"/>
</dbReference>
<dbReference type="EMBL" id="CP001804">
    <property type="protein sequence ID" value="ACY13123.1"/>
    <property type="molecule type" value="Genomic_DNA"/>
</dbReference>
<dbReference type="HOGENOM" id="CLU_023194_1_3_7"/>
<dbReference type="SUPFAM" id="SSF55347">
    <property type="entry name" value="Glyceraldehyde-3-phosphate dehydrogenase-like, C-terminal domain"/>
    <property type="match status" value="1"/>
</dbReference>
<dbReference type="STRING" id="502025.Hoch_0483"/>
<dbReference type="Gene3D" id="3.40.50.720">
    <property type="entry name" value="NAD(P)-binding Rossmann-like Domain"/>
    <property type="match status" value="1"/>
</dbReference>
<name>D0LK89_HALO1</name>
<protein>
    <submittedName>
        <fullName evidence="3">Oxidoreductase domain protein</fullName>
    </submittedName>
</protein>
<evidence type="ECO:0000313" key="4">
    <source>
        <dbReference type="Proteomes" id="UP000001880"/>
    </source>
</evidence>
<feature type="domain" description="Gfo/Idh/MocA-like oxidoreductase N-terminal" evidence="2">
    <location>
        <begin position="5"/>
        <end position="124"/>
    </location>
</feature>
<keyword evidence="4" id="KW-1185">Reference proteome</keyword>
<dbReference type="InterPro" id="IPR000683">
    <property type="entry name" value="Gfo/Idh/MocA-like_OxRdtase_N"/>
</dbReference>
<organism evidence="3 4">
    <name type="scientific">Haliangium ochraceum (strain DSM 14365 / JCM 11303 / SMP-2)</name>
    <dbReference type="NCBI Taxonomy" id="502025"/>
    <lineage>
        <taxon>Bacteria</taxon>
        <taxon>Pseudomonadati</taxon>
        <taxon>Myxococcota</taxon>
        <taxon>Polyangia</taxon>
        <taxon>Haliangiales</taxon>
        <taxon>Kofleriaceae</taxon>
        <taxon>Haliangium</taxon>
    </lineage>
</organism>
<reference evidence="3 4" key="1">
    <citation type="journal article" date="2010" name="Stand. Genomic Sci.">
        <title>Complete genome sequence of Haliangium ochraceum type strain (SMP-2).</title>
        <authorList>
            <consortium name="US DOE Joint Genome Institute (JGI-PGF)"/>
            <person name="Ivanova N."/>
            <person name="Daum C."/>
            <person name="Lang E."/>
            <person name="Abt B."/>
            <person name="Kopitz M."/>
            <person name="Saunders E."/>
            <person name="Lapidus A."/>
            <person name="Lucas S."/>
            <person name="Glavina Del Rio T."/>
            <person name="Nolan M."/>
            <person name="Tice H."/>
            <person name="Copeland A."/>
            <person name="Cheng J.F."/>
            <person name="Chen F."/>
            <person name="Bruce D."/>
            <person name="Goodwin L."/>
            <person name="Pitluck S."/>
            <person name="Mavromatis K."/>
            <person name="Pati A."/>
            <person name="Mikhailova N."/>
            <person name="Chen A."/>
            <person name="Palaniappan K."/>
            <person name="Land M."/>
            <person name="Hauser L."/>
            <person name="Chang Y.J."/>
            <person name="Jeffries C.D."/>
            <person name="Detter J.C."/>
            <person name="Brettin T."/>
            <person name="Rohde M."/>
            <person name="Goker M."/>
            <person name="Bristow J."/>
            <person name="Markowitz V."/>
            <person name="Eisen J.A."/>
            <person name="Hugenholtz P."/>
            <person name="Kyrpides N.C."/>
            <person name="Klenk H.P."/>
        </authorList>
    </citation>
    <scope>NUCLEOTIDE SEQUENCE [LARGE SCALE GENOMIC DNA]</scope>
    <source>
        <strain evidence="4">DSM 14365 / CIP 107738 / JCM 11303 / AJ 13395 / SMP-2</strain>
    </source>
</reference>
<dbReference type="KEGG" id="hoh:Hoch_0483"/>
<dbReference type="PANTHER" id="PTHR43818:SF11">
    <property type="entry name" value="BCDNA.GH03377"/>
    <property type="match status" value="1"/>
</dbReference>
<dbReference type="eggNOG" id="COG0673">
    <property type="taxonomic scope" value="Bacteria"/>
</dbReference>
<accession>D0LK89</accession>
<dbReference type="PANTHER" id="PTHR43818">
    <property type="entry name" value="BCDNA.GH03377"/>
    <property type="match status" value="1"/>
</dbReference>
<gene>
    <name evidence="3" type="ordered locus">Hoch_0483</name>
</gene>
<sequence length="368" mass="40780">MSTELKVALVGCGQIADGHVSEIQKLGNAKVLGVCDLEPLMAEQLAERYDVPHHYADYHQMLEMVRPDVVHICTPPGSHLALTKAAVDAGAHVYVEKPLALDYDQSVELVQYVEKAGRKLTIGHNSEFDPPSLEMRKLLAQGVIGQPVHIESWFGYNLGGPFGKVILGSPDHWVHRLPGKLFQNNINHMLNKITEFITDERPEVKAMAWRRDTSQKFGDVRDELMDELRVIIRGEKVSAYGTFTAAVKPVAHFSRVYGTESIAHLDFISRTVTVDRGATLPSAIGRLAAGFSQAAAQARSALDNARRFAASDYHFFAGMNELIRRFYDSILSDAPLPIATRDMLRIAWIMDEIFAQIGKPGRSHGDAP</sequence>
<proteinExistence type="predicted"/>
<evidence type="ECO:0000256" key="1">
    <source>
        <dbReference type="ARBA" id="ARBA00023002"/>
    </source>
</evidence>
<dbReference type="RefSeq" id="WP_012825750.1">
    <property type="nucleotide sequence ID" value="NC_013440.1"/>
</dbReference>
<dbReference type="InterPro" id="IPR036291">
    <property type="entry name" value="NAD(P)-bd_dom_sf"/>
</dbReference>
<dbReference type="Proteomes" id="UP000001880">
    <property type="component" value="Chromosome"/>
</dbReference>
<keyword evidence="1" id="KW-0560">Oxidoreductase</keyword>
<evidence type="ECO:0000259" key="2">
    <source>
        <dbReference type="Pfam" id="PF01408"/>
    </source>
</evidence>
<dbReference type="OrthoDB" id="9793050at2"/>
<evidence type="ECO:0000313" key="3">
    <source>
        <dbReference type="EMBL" id="ACY13123.1"/>
    </source>
</evidence>